<gene>
    <name evidence="1" type="ORF">SAMN05660748_3735</name>
</gene>
<dbReference type="EMBL" id="OBQI01000006">
    <property type="protein sequence ID" value="SOC51466.1"/>
    <property type="molecule type" value="Genomic_DNA"/>
</dbReference>
<name>A0A285VEF0_9ACTN</name>
<organism evidence="1 2">
    <name type="scientific">Blastococcus aggregatus</name>
    <dbReference type="NCBI Taxonomy" id="38502"/>
    <lineage>
        <taxon>Bacteria</taxon>
        <taxon>Bacillati</taxon>
        <taxon>Actinomycetota</taxon>
        <taxon>Actinomycetes</taxon>
        <taxon>Geodermatophilales</taxon>
        <taxon>Geodermatophilaceae</taxon>
        <taxon>Blastococcus</taxon>
    </lineage>
</organism>
<evidence type="ECO:0000313" key="1">
    <source>
        <dbReference type="EMBL" id="SOC51466.1"/>
    </source>
</evidence>
<proteinExistence type="predicted"/>
<accession>A0A285VEF0</accession>
<sequence length="120" mass="11957">MTAQSYPRTMPATTTSRSRLAAGLLTGGLGLAALTGCTFGSENVRCSPSSCTVTLEGTDAQVDILGTTLTFAGTQDGRASLGVGSADVSCAEGESVSAGSLDLECSSVTEDRVELTASLG</sequence>
<keyword evidence="2" id="KW-1185">Reference proteome</keyword>
<dbReference type="Proteomes" id="UP000219435">
    <property type="component" value="Unassembled WGS sequence"/>
</dbReference>
<protein>
    <submittedName>
        <fullName evidence="1">Uncharacterized protein</fullName>
    </submittedName>
</protein>
<evidence type="ECO:0000313" key="2">
    <source>
        <dbReference type="Proteomes" id="UP000219435"/>
    </source>
</evidence>
<dbReference type="AlphaFoldDB" id="A0A285VEF0"/>
<reference evidence="2" key="1">
    <citation type="submission" date="2017-08" db="EMBL/GenBank/DDBJ databases">
        <authorList>
            <person name="Varghese N."/>
            <person name="Submissions S."/>
        </authorList>
    </citation>
    <scope>NUCLEOTIDE SEQUENCE [LARGE SCALE GENOMIC DNA]</scope>
    <source>
        <strain evidence="2">DSM 4725</strain>
    </source>
</reference>